<organism evidence="1 2">
    <name type="scientific">Novilysobacter luteus</name>
    <dbReference type="NCBI Taxonomy" id="2822368"/>
    <lineage>
        <taxon>Bacteria</taxon>
        <taxon>Pseudomonadati</taxon>
        <taxon>Pseudomonadota</taxon>
        <taxon>Gammaproteobacteria</taxon>
        <taxon>Lysobacterales</taxon>
        <taxon>Lysobacteraceae</taxon>
        <taxon>Novilysobacter</taxon>
    </lineage>
</organism>
<protein>
    <recommendedName>
        <fullName evidence="3">Prepilin-type N-terminal cleavage/methylation domain-containing protein</fullName>
    </recommendedName>
</protein>
<keyword evidence="2" id="KW-1185">Reference proteome</keyword>
<name>A0ABN7QYC9_9GAMM</name>
<dbReference type="NCBIfam" id="TIGR02532">
    <property type="entry name" value="IV_pilin_GFxxxE"/>
    <property type="match status" value="1"/>
</dbReference>
<proteinExistence type="predicted"/>
<dbReference type="InterPro" id="IPR012902">
    <property type="entry name" value="N_methyl_site"/>
</dbReference>
<evidence type="ECO:0008006" key="3">
    <source>
        <dbReference type="Google" id="ProtNLM"/>
    </source>
</evidence>
<evidence type="ECO:0000313" key="1">
    <source>
        <dbReference type="EMBL" id="CAG4976771.1"/>
    </source>
</evidence>
<dbReference type="Pfam" id="PF07963">
    <property type="entry name" value="N_methyl"/>
    <property type="match status" value="1"/>
</dbReference>
<sequence length="222" mass="24076">MRRRVAAAGAQGFTLIEVLLATVLLAAGLAIAFSTLGAATQATRRGEALAERNDRIRAVEGFLRKRIAAARPLAFATDDDTLVPQRFVGGPDRMQFVADLPDYLGRGGPHLHDLRVHTEGGETRIEVDFRLVLAGETIEPNEPRPPETLVDGIGAASFRYRAIDRESGELGDWQDDWEASDRLPLLVEVTISDADERAWPPLLVALPQAGGQAEDGFMGGLR</sequence>
<evidence type="ECO:0000313" key="2">
    <source>
        <dbReference type="Proteomes" id="UP000680116"/>
    </source>
</evidence>
<dbReference type="RefSeq" id="WP_215218769.1">
    <property type="nucleotide sequence ID" value="NZ_OU015430.1"/>
</dbReference>
<dbReference type="Proteomes" id="UP000680116">
    <property type="component" value="Chromosome"/>
</dbReference>
<accession>A0ABN7QYC9</accession>
<dbReference type="PROSITE" id="PS00409">
    <property type="entry name" value="PROKAR_NTER_METHYL"/>
    <property type="match status" value="1"/>
</dbReference>
<reference evidence="1 2" key="1">
    <citation type="submission" date="2021-04" db="EMBL/GenBank/DDBJ databases">
        <authorList>
            <person name="Rodrigo-Torres L."/>
            <person name="Arahal R. D."/>
            <person name="Lucena T."/>
        </authorList>
    </citation>
    <scope>NUCLEOTIDE SEQUENCE [LARGE SCALE GENOMIC DNA]</scope>
    <source>
        <strain evidence="1 2">CECT 30171</strain>
    </source>
</reference>
<dbReference type="EMBL" id="OU015430">
    <property type="protein sequence ID" value="CAG4976771.1"/>
    <property type="molecule type" value="Genomic_DNA"/>
</dbReference>
<gene>
    <name evidence="1" type="ORF">LYB30171_02266</name>
</gene>